<protein>
    <submittedName>
        <fullName evidence="1">DUF839 domain-containing protein</fullName>
    </submittedName>
</protein>
<sequence length="461" mass="49801">MAQDLPNLPISRRHWLAATAAALGSTNVPRSFSAFLHAAEPRERNRLQPVKDETTGLELLQLPEGFRYLSFGWTRDEMADGVPTPGAHDGMAVIAVSGSLLTLCRNHELGDSGTPFGPAAIVYDSFANGGCTNLQFDTQSGKWVKAWSSLAGTIKNCAGGPTPWGTWLTCEETVVEGGDVDKNGKRLKLAAPHGYIFEVPAEDTAQPVPLKEMGRFVHEAVAVDPATGIVYETEDRTPSGFYRFLPKIKGNLAAGGRLEMLRAEGNPDLISAAVPGHDYPVTWVPIEDPDRRHSPGQEDGGGVVMQGLAQGATPFARLEGCWWGNDVCYFVSTSGGRAKAGQIWQYDPRAERLRLVFESPAASVLDKPDNITVSPRGGIVLCEDSDQPVQRLYALSTSGKLTELAVNNVQLKGEKHGLKGDFREQEWAGATFSPDGRWLFANIQSPGITFAITGPWEAFGL</sequence>
<dbReference type="Pfam" id="PF05787">
    <property type="entry name" value="PhoX"/>
    <property type="match status" value="2"/>
</dbReference>
<dbReference type="InterPro" id="IPR008557">
    <property type="entry name" value="PhoX"/>
</dbReference>
<gene>
    <name evidence="1" type="ORF">ENS64_18315</name>
</gene>
<dbReference type="InterPro" id="IPR006311">
    <property type="entry name" value="TAT_signal"/>
</dbReference>
<comment type="caution">
    <text evidence="1">The sequence shown here is derived from an EMBL/GenBank/DDBJ whole genome shotgun (WGS) entry which is preliminary data.</text>
</comment>
<organism evidence="1">
    <name type="scientific">Schlesneria paludicola</name>
    <dbReference type="NCBI Taxonomy" id="360056"/>
    <lineage>
        <taxon>Bacteria</taxon>
        <taxon>Pseudomonadati</taxon>
        <taxon>Planctomycetota</taxon>
        <taxon>Planctomycetia</taxon>
        <taxon>Planctomycetales</taxon>
        <taxon>Planctomycetaceae</taxon>
        <taxon>Schlesneria</taxon>
    </lineage>
</organism>
<evidence type="ECO:0000313" key="1">
    <source>
        <dbReference type="EMBL" id="HGT41206.1"/>
    </source>
</evidence>
<dbReference type="PANTHER" id="PTHR35399">
    <property type="entry name" value="SLR8030 PROTEIN"/>
    <property type="match status" value="1"/>
</dbReference>
<name>A0A7C4QTR9_9PLAN</name>
<accession>A0A7C4QTR9</accession>
<reference evidence="1" key="1">
    <citation type="journal article" date="2020" name="mSystems">
        <title>Genome- and Community-Level Interaction Insights into Carbon Utilization and Element Cycling Functions of Hydrothermarchaeota in Hydrothermal Sediment.</title>
        <authorList>
            <person name="Zhou Z."/>
            <person name="Liu Y."/>
            <person name="Xu W."/>
            <person name="Pan J."/>
            <person name="Luo Z.H."/>
            <person name="Li M."/>
        </authorList>
    </citation>
    <scope>NUCLEOTIDE SEQUENCE [LARGE SCALE GENOMIC DNA]</scope>
    <source>
        <strain evidence="1">SpSt-508</strain>
    </source>
</reference>
<dbReference type="SUPFAM" id="SSF75011">
    <property type="entry name" value="3-carboxy-cis,cis-mucoante lactonizing enzyme"/>
    <property type="match status" value="1"/>
</dbReference>
<dbReference type="AlphaFoldDB" id="A0A7C4QTR9"/>
<dbReference type="EMBL" id="DSVQ01000019">
    <property type="protein sequence ID" value="HGT41206.1"/>
    <property type="molecule type" value="Genomic_DNA"/>
</dbReference>
<dbReference type="PROSITE" id="PS51318">
    <property type="entry name" value="TAT"/>
    <property type="match status" value="1"/>
</dbReference>
<proteinExistence type="predicted"/>
<dbReference type="PANTHER" id="PTHR35399:SF4">
    <property type="entry name" value="MEMBRANE PROTEIN"/>
    <property type="match status" value="1"/>
</dbReference>